<keyword evidence="4" id="KW-1185">Reference proteome</keyword>
<name>A0A975DA04_9GAMM</name>
<feature type="transmembrane region" description="Helical" evidence="2">
    <location>
        <begin position="27"/>
        <end position="50"/>
    </location>
</feature>
<reference evidence="3" key="1">
    <citation type="submission" date="2021-03" db="EMBL/GenBank/DDBJ databases">
        <title>Description of Psychrosphaera ytuae sp. nov. isolated from deep sea sediment of South China Sea.</title>
        <authorList>
            <person name="Zhang J."/>
            <person name="Xu X.-D."/>
        </authorList>
    </citation>
    <scope>NUCLEOTIDE SEQUENCE</scope>
    <source>
        <strain evidence="3">MTZ26</strain>
    </source>
</reference>
<dbReference type="Proteomes" id="UP000682739">
    <property type="component" value="Chromosome"/>
</dbReference>
<feature type="compositionally biased region" description="Polar residues" evidence="1">
    <location>
        <begin position="207"/>
        <end position="219"/>
    </location>
</feature>
<proteinExistence type="predicted"/>
<feature type="compositionally biased region" description="Low complexity" evidence="1">
    <location>
        <begin position="194"/>
        <end position="206"/>
    </location>
</feature>
<accession>A0A975DA04</accession>
<dbReference type="AlphaFoldDB" id="A0A975DA04"/>
<evidence type="ECO:0000313" key="4">
    <source>
        <dbReference type="Proteomes" id="UP000682739"/>
    </source>
</evidence>
<evidence type="ECO:0000313" key="3">
    <source>
        <dbReference type="EMBL" id="QTH63049.1"/>
    </source>
</evidence>
<evidence type="ECO:0000256" key="1">
    <source>
        <dbReference type="SAM" id="MobiDB-lite"/>
    </source>
</evidence>
<keyword evidence="2" id="KW-0812">Transmembrane</keyword>
<feature type="transmembrane region" description="Helical" evidence="2">
    <location>
        <begin position="56"/>
        <end position="76"/>
    </location>
</feature>
<feature type="region of interest" description="Disordered" evidence="1">
    <location>
        <begin position="194"/>
        <end position="219"/>
    </location>
</feature>
<dbReference type="KEGG" id="psym:J1N51_09855"/>
<dbReference type="PANTHER" id="PTHR34351:SF1">
    <property type="entry name" value="SLR1927 PROTEIN"/>
    <property type="match status" value="1"/>
</dbReference>
<dbReference type="RefSeq" id="WP_208830872.1">
    <property type="nucleotide sequence ID" value="NZ_CP072110.1"/>
</dbReference>
<organism evidence="3 4">
    <name type="scientific">Psychrosphaera ytuae</name>
    <dbReference type="NCBI Taxonomy" id="2820710"/>
    <lineage>
        <taxon>Bacteria</taxon>
        <taxon>Pseudomonadati</taxon>
        <taxon>Pseudomonadota</taxon>
        <taxon>Gammaproteobacteria</taxon>
        <taxon>Alteromonadales</taxon>
        <taxon>Pseudoalteromonadaceae</taxon>
        <taxon>Psychrosphaera</taxon>
    </lineage>
</organism>
<keyword evidence="2" id="KW-1133">Transmembrane helix</keyword>
<dbReference type="EMBL" id="CP072110">
    <property type="protein sequence ID" value="QTH63049.1"/>
    <property type="molecule type" value="Genomic_DNA"/>
</dbReference>
<keyword evidence="2" id="KW-0472">Membrane</keyword>
<evidence type="ECO:0000256" key="2">
    <source>
        <dbReference type="SAM" id="Phobius"/>
    </source>
</evidence>
<dbReference type="PANTHER" id="PTHR34351">
    <property type="entry name" value="SLR1927 PROTEIN-RELATED"/>
    <property type="match status" value="1"/>
</dbReference>
<protein>
    <submittedName>
        <fullName evidence="3">DUF58 domain-containing protein</fullName>
    </submittedName>
</protein>
<gene>
    <name evidence="3" type="ORF">J1N51_09855</name>
</gene>
<sequence>MLEARVSNWIAKRFEIKSSFKLGHQQLFIFPTRFGFLYLLAVLIIFVLGTNYQNNPILILSYFLFFMFIWSLHACFNNMIRCQFDAISIKDGYVGEATTLFIKVTKSAKPFTPMQLSFWQDRQELNFDYGTLQTHTLSVFLPITNRGLQQPAILKIKSEYPFGLVKAWSYLRFDESFWAFPKPVKGDWQFKTAQQNTEHNQQQNETDPNAKQGANSDSHSLVLESQSVDRQFDGIRTFVPGSPMSQVAWKQYAKQAQGDLLLKDFVDEQQTEVALTLSSIKKGSLEYKLSVLTQAVLDLHRQKQPFVLELSGYRGQHAQVQYKGDEASFQQCLRTLGGFGLAKSDLQKSKREFES</sequence>